<feature type="domain" description="Lipoyl-binding" evidence="7">
    <location>
        <begin position="9"/>
        <end position="84"/>
    </location>
</feature>
<dbReference type="FunFam" id="3.30.559.10:FF:000007">
    <property type="entry name" value="Dihydrolipoamide acetyltransferase component of pyruvate dehydrogenase complex"/>
    <property type="match status" value="1"/>
</dbReference>
<dbReference type="InterPro" id="IPR023213">
    <property type="entry name" value="CAT-like_dom_sf"/>
</dbReference>
<accession>A0A5N6A2W6</accession>
<dbReference type="SUPFAM" id="SSF47005">
    <property type="entry name" value="Peripheral subunit-binding domain of 2-oxo acid dehydrogenase complex"/>
    <property type="match status" value="1"/>
</dbReference>
<dbReference type="PROSITE" id="PS51826">
    <property type="entry name" value="PSBD"/>
    <property type="match status" value="1"/>
</dbReference>
<dbReference type="InterPro" id="IPR011053">
    <property type="entry name" value="Single_hybrid_motif"/>
</dbReference>
<dbReference type="PROSITE" id="PS00189">
    <property type="entry name" value="LIPOYL"/>
    <property type="match status" value="1"/>
</dbReference>
<dbReference type="GO" id="GO:0031405">
    <property type="term" value="F:lipoic acid binding"/>
    <property type="evidence" value="ECO:0007669"/>
    <property type="project" value="TreeGrafter"/>
</dbReference>
<dbReference type="SUPFAM" id="SSF51230">
    <property type="entry name" value="Single hybrid motif"/>
    <property type="match status" value="1"/>
</dbReference>
<dbReference type="GO" id="GO:0016407">
    <property type="term" value="F:acetyltransferase activity"/>
    <property type="evidence" value="ECO:0007669"/>
    <property type="project" value="TreeGrafter"/>
</dbReference>
<keyword evidence="4 6" id="KW-0450">Lipoyl</keyword>
<dbReference type="Proteomes" id="UP000314251">
    <property type="component" value="Unassembled WGS sequence"/>
</dbReference>
<evidence type="ECO:0000256" key="6">
    <source>
        <dbReference type="RuleBase" id="RU003423"/>
    </source>
</evidence>
<evidence type="ECO:0000256" key="2">
    <source>
        <dbReference type="ARBA" id="ARBA00007317"/>
    </source>
</evidence>
<reference evidence="9" key="1">
    <citation type="submission" date="2019-10" db="EMBL/GenBank/DDBJ databases">
        <title>Nonomuraea sp. nov., isolated from Phyllanthus amarus.</title>
        <authorList>
            <person name="Klykleung N."/>
            <person name="Tanasupawat S."/>
        </authorList>
    </citation>
    <scope>NUCLEOTIDE SEQUENCE [LARGE SCALE GENOMIC DNA]</scope>
    <source>
        <strain evidence="9">3MP-10</strain>
    </source>
</reference>
<evidence type="ECO:0000256" key="3">
    <source>
        <dbReference type="ARBA" id="ARBA00022679"/>
    </source>
</evidence>
<dbReference type="PANTHER" id="PTHR43178:SF5">
    <property type="entry name" value="LIPOAMIDE ACYLTRANSFERASE COMPONENT OF BRANCHED-CHAIN ALPHA-KETO ACID DEHYDROGENASE COMPLEX, MITOCHONDRIAL"/>
    <property type="match status" value="1"/>
</dbReference>
<sequence length="421" mass="43779">MSGDGAGGRRVFRLPDLGEGLTEAEVLGWRVAVGESVVTDQVVAEVESAKAAVEIPVPFAGRVVTLHAGVGERVEVGGPLVTIEGGDGAGVRAEAVAGAGPEVAREEVSGAESGSGPVLVGYGTVPVADVPRDALAPRAISPLVRRMAAENGLDLAALSREAPHGVVRRRDVEAALADRSPESSAASTSAAVEERVPLRGVGRAMAERVTRSRREIPDASVWVDVDATELLAVRDQLRAAAPELGIGLLALVARVCVAGLARFPELNARVDARRGELVRLRGVHLGFAAQTPRGLVVPVVRDAQRLSTAELAAELRRLGEAARGGTLSAEAMAGGTFTVNNYGVFGVDGATPIINHPEAAMLGMGRVVQRPWVVDGALAVRWVTQLSITFDHRVCDGGTAGGFLRFVADHVERPALLTARL</sequence>
<dbReference type="RefSeq" id="WP_139670700.1">
    <property type="nucleotide sequence ID" value="NZ_VDLY02000013.1"/>
</dbReference>
<dbReference type="Gene3D" id="3.30.559.10">
    <property type="entry name" value="Chloramphenicol acetyltransferase-like domain"/>
    <property type="match status" value="1"/>
</dbReference>
<dbReference type="PANTHER" id="PTHR43178">
    <property type="entry name" value="DIHYDROLIPOAMIDE ACETYLTRANSFERASE COMPONENT OF PYRUVATE DEHYDROGENASE COMPLEX"/>
    <property type="match status" value="1"/>
</dbReference>
<dbReference type="Pfam" id="PF02817">
    <property type="entry name" value="E3_binding"/>
    <property type="match status" value="1"/>
</dbReference>
<comment type="similarity">
    <text evidence="2 6">Belongs to the 2-oxoacid dehydrogenase family.</text>
</comment>
<dbReference type="InterPro" id="IPR050743">
    <property type="entry name" value="2-oxoacid_DH_E2_comp"/>
</dbReference>
<gene>
    <name evidence="9" type="ORF">FH607_020610</name>
</gene>
<dbReference type="InterPro" id="IPR001078">
    <property type="entry name" value="2-oxoacid_DH_actylTfrase"/>
</dbReference>
<comment type="cofactor">
    <cofactor evidence="1 6">
        <name>(R)-lipoate</name>
        <dbReference type="ChEBI" id="CHEBI:83088"/>
    </cofactor>
</comment>
<dbReference type="InterPro" id="IPR036625">
    <property type="entry name" value="E3-bd_dom_sf"/>
</dbReference>
<evidence type="ECO:0000256" key="1">
    <source>
        <dbReference type="ARBA" id="ARBA00001938"/>
    </source>
</evidence>
<comment type="caution">
    <text evidence="9">The sequence shown here is derived from an EMBL/GenBank/DDBJ whole genome shotgun (WGS) entry which is preliminary data.</text>
</comment>
<proteinExistence type="inferred from homology"/>
<dbReference type="InterPro" id="IPR000089">
    <property type="entry name" value="Biotin_lipoyl"/>
</dbReference>
<name>A0A5N6A2W6_9ACTN</name>
<evidence type="ECO:0000256" key="5">
    <source>
        <dbReference type="ARBA" id="ARBA00023315"/>
    </source>
</evidence>
<evidence type="ECO:0000259" key="8">
    <source>
        <dbReference type="PROSITE" id="PS51826"/>
    </source>
</evidence>
<dbReference type="GO" id="GO:0005737">
    <property type="term" value="C:cytoplasm"/>
    <property type="evidence" value="ECO:0007669"/>
    <property type="project" value="TreeGrafter"/>
</dbReference>
<dbReference type="Pfam" id="PF00364">
    <property type="entry name" value="Biotin_lipoyl"/>
    <property type="match status" value="1"/>
</dbReference>
<evidence type="ECO:0000313" key="9">
    <source>
        <dbReference type="EMBL" id="KAB8163021.1"/>
    </source>
</evidence>
<dbReference type="InterPro" id="IPR004167">
    <property type="entry name" value="PSBD"/>
</dbReference>
<keyword evidence="5 6" id="KW-0012">Acyltransferase</keyword>
<evidence type="ECO:0000313" key="10">
    <source>
        <dbReference type="Proteomes" id="UP000314251"/>
    </source>
</evidence>
<keyword evidence="3 6" id="KW-0808">Transferase</keyword>
<dbReference type="EMBL" id="VDLY02000013">
    <property type="protein sequence ID" value="KAB8163021.1"/>
    <property type="molecule type" value="Genomic_DNA"/>
</dbReference>
<dbReference type="CDD" id="cd06849">
    <property type="entry name" value="lipoyl_domain"/>
    <property type="match status" value="1"/>
</dbReference>
<organism evidence="9 10">
    <name type="scientific">Streptomyces mimosae</name>
    <dbReference type="NCBI Taxonomy" id="2586635"/>
    <lineage>
        <taxon>Bacteria</taxon>
        <taxon>Bacillati</taxon>
        <taxon>Actinomycetota</taxon>
        <taxon>Actinomycetes</taxon>
        <taxon>Kitasatosporales</taxon>
        <taxon>Streptomycetaceae</taxon>
        <taxon>Streptomyces</taxon>
    </lineage>
</organism>
<dbReference type="PROSITE" id="PS50968">
    <property type="entry name" value="BIOTINYL_LIPOYL"/>
    <property type="match status" value="1"/>
</dbReference>
<dbReference type="EC" id="2.3.1.-" evidence="6"/>
<dbReference type="SUPFAM" id="SSF52777">
    <property type="entry name" value="CoA-dependent acyltransferases"/>
    <property type="match status" value="1"/>
</dbReference>
<dbReference type="Pfam" id="PF00198">
    <property type="entry name" value="2-oxoacid_dh"/>
    <property type="match status" value="1"/>
</dbReference>
<feature type="domain" description="Peripheral subunit-binding (PSBD)" evidence="8">
    <location>
        <begin position="139"/>
        <end position="176"/>
    </location>
</feature>
<dbReference type="AlphaFoldDB" id="A0A5N6A2W6"/>
<keyword evidence="10" id="KW-1185">Reference proteome</keyword>
<dbReference type="Gene3D" id="4.10.320.10">
    <property type="entry name" value="E3-binding domain"/>
    <property type="match status" value="1"/>
</dbReference>
<dbReference type="OrthoDB" id="9805770at2"/>
<evidence type="ECO:0000259" key="7">
    <source>
        <dbReference type="PROSITE" id="PS50968"/>
    </source>
</evidence>
<protein>
    <recommendedName>
        <fullName evidence="6">Dihydrolipoamide acetyltransferase component of pyruvate dehydrogenase complex</fullName>
        <ecNumber evidence="6">2.3.1.-</ecNumber>
    </recommendedName>
</protein>
<evidence type="ECO:0000256" key="4">
    <source>
        <dbReference type="ARBA" id="ARBA00022823"/>
    </source>
</evidence>
<dbReference type="InterPro" id="IPR003016">
    <property type="entry name" value="2-oxoA_DH_lipoyl-BS"/>
</dbReference>
<dbReference type="Gene3D" id="2.40.50.100">
    <property type="match status" value="1"/>
</dbReference>